<accession>A0A6N6N179</accession>
<reference evidence="3 4" key="1">
    <citation type="journal article" date="2017" name="Int. J. Syst. Evol. Microbiol.">
        <title>Desulfovibrio senegalensis sp. nov., a mesophilic sulfate reducer isolated from marine sediment.</title>
        <authorList>
            <person name="Thioye A."/>
            <person name="Gam Z.B.A."/>
            <person name="Mbengue M."/>
            <person name="Cayol J.L."/>
            <person name="Joseph-Bartoli M."/>
            <person name="Toure-Kane C."/>
            <person name="Labat M."/>
        </authorList>
    </citation>
    <scope>NUCLEOTIDE SEQUENCE [LARGE SCALE GENOMIC DNA]</scope>
    <source>
        <strain evidence="3 4">DSM 101509</strain>
    </source>
</reference>
<evidence type="ECO:0000313" key="3">
    <source>
        <dbReference type="EMBL" id="KAB1441244.1"/>
    </source>
</evidence>
<evidence type="ECO:0000259" key="2">
    <source>
        <dbReference type="Pfam" id="PF12627"/>
    </source>
</evidence>
<keyword evidence="1" id="KW-0547">Nucleotide-binding</keyword>
<dbReference type="PANTHER" id="PTHR47545">
    <property type="entry name" value="MULTIFUNCTIONAL CCA PROTEIN"/>
    <property type="match status" value="1"/>
</dbReference>
<proteinExistence type="predicted"/>
<sequence>MQIHIAGGAVRDLLLGRRSRDKDYLVLDANKTDFLRAFPHAQEVGKSFPVFIDHGREFSFPRKNNLEDELLARDFTINAMALGPDGDLVCHPMALDDIKNRILRPASGDAITQDPLRIFRAARFWATLPQFSIHPTLLSGMQEASRRGLLRTIPADRIGAEIQKAMGTQKPGNFLRLLQTGDCLKPWFSELKDVIETTACIMDTLAGKPETVWAGLCHTLQAQNGLIAHRLGLRLRLPGRYVVAGEKGAALHLKALQYATLAPEAKVDLLMAAHTSGTFSCVFALADAFRNTNIMHQAQKDLATILQIKLPPEEQNLGPHSGQKLRDLRSKALLKSKRL</sequence>
<dbReference type="EMBL" id="WAIE01000005">
    <property type="protein sequence ID" value="KAB1441244.1"/>
    <property type="molecule type" value="Genomic_DNA"/>
</dbReference>
<keyword evidence="3" id="KW-0808">Transferase</keyword>
<dbReference type="OrthoDB" id="9805698at2"/>
<dbReference type="SUPFAM" id="SSF81301">
    <property type="entry name" value="Nucleotidyltransferase"/>
    <property type="match status" value="1"/>
</dbReference>
<dbReference type="PANTHER" id="PTHR47545:SF1">
    <property type="entry name" value="MULTIFUNCTIONAL CCA PROTEIN"/>
    <property type="match status" value="1"/>
</dbReference>
<dbReference type="Gene3D" id="3.30.460.10">
    <property type="entry name" value="Beta Polymerase, domain 2"/>
    <property type="match status" value="2"/>
</dbReference>
<dbReference type="SUPFAM" id="SSF81891">
    <property type="entry name" value="Poly A polymerase C-terminal region-like"/>
    <property type="match status" value="1"/>
</dbReference>
<dbReference type="Gene3D" id="1.10.3090.10">
    <property type="entry name" value="cca-adding enzyme, domain 2"/>
    <property type="match status" value="1"/>
</dbReference>
<protein>
    <submittedName>
        <fullName evidence="3">CCA tRNA nucleotidyltransferase</fullName>
    </submittedName>
</protein>
<dbReference type="Proteomes" id="UP000438699">
    <property type="component" value="Unassembled WGS sequence"/>
</dbReference>
<gene>
    <name evidence="3" type="ORF">F8A88_11680</name>
</gene>
<comment type="caution">
    <text evidence="3">The sequence shown here is derived from an EMBL/GenBank/DDBJ whole genome shotgun (WGS) entry which is preliminary data.</text>
</comment>
<organism evidence="3 4">
    <name type="scientific">Pseudodesulfovibrio senegalensis</name>
    <dbReference type="NCBI Taxonomy" id="1721087"/>
    <lineage>
        <taxon>Bacteria</taxon>
        <taxon>Pseudomonadati</taxon>
        <taxon>Thermodesulfobacteriota</taxon>
        <taxon>Desulfovibrionia</taxon>
        <taxon>Desulfovibrionales</taxon>
        <taxon>Desulfovibrionaceae</taxon>
    </lineage>
</organism>
<dbReference type="InterPro" id="IPR032828">
    <property type="entry name" value="PolyA_RNA-bd"/>
</dbReference>
<dbReference type="InterPro" id="IPR050124">
    <property type="entry name" value="tRNA_CCA-adding_enzyme"/>
</dbReference>
<evidence type="ECO:0000256" key="1">
    <source>
        <dbReference type="ARBA" id="ARBA00022741"/>
    </source>
</evidence>
<dbReference type="InterPro" id="IPR043519">
    <property type="entry name" value="NT_sf"/>
</dbReference>
<dbReference type="AlphaFoldDB" id="A0A6N6N179"/>
<keyword evidence="4" id="KW-1185">Reference proteome</keyword>
<feature type="domain" description="tRNA nucleotidyltransferase/poly(A) polymerase RNA and SrmB- binding" evidence="2">
    <location>
        <begin position="131"/>
        <end position="192"/>
    </location>
</feature>
<dbReference type="GO" id="GO:0016740">
    <property type="term" value="F:transferase activity"/>
    <property type="evidence" value="ECO:0007669"/>
    <property type="project" value="UniProtKB-KW"/>
</dbReference>
<dbReference type="Pfam" id="PF12627">
    <property type="entry name" value="PolyA_pol_RNAbd"/>
    <property type="match status" value="1"/>
</dbReference>
<evidence type="ECO:0000313" key="4">
    <source>
        <dbReference type="Proteomes" id="UP000438699"/>
    </source>
</evidence>
<dbReference type="GO" id="GO:0000166">
    <property type="term" value="F:nucleotide binding"/>
    <property type="evidence" value="ECO:0007669"/>
    <property type="project" value="UniProtKB-KW"/>
</dbReference>
<name>A0A6N6N179_9BACT</name>